<evidence type="ECO:0000313" key="3">
    <source>
        <dbReference type="Proteomes" id="UP000702209"/>
    </source>
</evidence>
<organism evidence="2 3">
    <name type="scientific">Nocardia amamiensis</name>
    <dbReference type="NCBI Taxonomy" id="404578"/>
    <lineage>
        <taxon>Bacteria</taxon>
        <taxon>Bacillati</taxon>
        <taxon>Actinomycetota</taxon>
        <taxon>Actinomycetes</taxon>
        <taxon>Mycobacteriales</taxon>
        <taxon>Nocardiaceae</taxon>
        <taxon>Nocardia</taxon>
    </lineage>
</organism>
<keyword evidence="3" id="KW-1185">Reference proteome</keyword>
<sequence length="200" mass="22456">MRVEDDTTAEAVTRADELLTQYLREHRTVLSDDQHWQAYYNEFDRADARTRKQTEPDTQPNPLPNNESPDWNARRLAAHMHARDLETKIADLNDEAPGPGDLDEAYKEMWVAGYEEELDKHLRENRHLLGDAPYWRNDYEDIDRADAAASSVPAAEVRAVAADTPLIRPDAARPAAEPFAFGAVPAAAAVAPAVVARRTR</sequence>
<feature type="compositionally biased region" description="Polar residues" evidence="1">
    <location>
        <begin position="56"/>
        <end position="69"/>
    </location>
</feature>
<evidence type="ECO:0000256" key="1">
    <source>
        <dbReference type="SAM" id="MobiDB-lite"/>
    </source>
</evidence>
<dbReference type="EMBL" id="JADLQX010000052">
    <property type="protein sequence ID" value="MBF6302703.1"/>
    <property type="molecule type" value="Genomic_DNA"/>
</dbReference>
<gene>
    <name evidence="2" type="ORF">IU459_35000</name>
</gene>
<reference evidence="2 3" key="1">
    <citation type="submission" date="2020-10" db="EMBL/GenBank/DDBJ databases">
        <title>Identification of Nocardia species via Next-generation sequencing and recognition of intraspecies genetic diversity.</title>
        <authorList>
            <person name="Li P."/>
            <person name="Li P."/>
            <person name="Lu B."/>
        </authorList>
    </citation>
    <scope>NUCLEOTIDE SEQUENCE [LARGE SCALE GENOMIC DNA]</scope>
    <source>
        <strain evidence="2 3">BJ06-0157</strain>
    </source>
</reference>
<accession>A0ABS0D3L3</accession>
<evidence type="ECO:0000313" key="2">
    <source>
        <dbReference type="EMBL" id="MBF6302703.1"/>
    </source>
</evidence>
<protein>
    <submittedName>
        <fullName evidence="2">Uncharacterized protein</fullName>
    </submittedName>
</protein>
<proteinExistence type="predicted"/>
<feature type="region of interest" description="Disordered" evidence="1">
    <location>
        <begin position="49"/>
        <end position="70"/>
    </location>
</feature>
<comment type="caution">
    <text evidence="2">The sequence shown here is derived from an EMBL/GenBank/DDBJ whole genome shotgun (WGS) entry which is preliminary data.</text>
</comment>
<dbReference type="RefSeq" id="WP_195133884.1">
    <property type="nucleotide sequence ID" value="NZ_JADLQX010000052.1"/>
</dbReference>
<name>A0ABS0D3L3_9NOCA</name>
<dbReference type="Proteomes" id="UP000702209">
    <property type="component" value="Unassembled WGS sequence"/>
</dbReference>